<dbReference type="EC" id="4.2.1.75" evidence="2"/>
<feature type="domain" description="Tetrapyrrole biosynthesis uroporphyrinogen III synthase" evidence="1">
    <location>
        <begin position="31"/>
        <end position="224"/>
    </location>
</feature>
<comment type="caution">
    <text evidence="2">The sequence shown here is derived from an EMBL/GenBank/DDBJ whole genome shotgun (WGS) entry which is preliminary data.</text>
</comment>
<organism evidence="2 3">
    <name type="scientific">Plastorhodobacter daqingensis</name>
    <dbReference type="NCBI Taxonomy" id="1387281"/>
    <lineage>
        <taxon>Bacteria</taxon>
        <taxon>Pseudomonadati</taxon>
        <taxon>Pseudomonadota</taxon>
        <taxon>Alphaproteobacteria</taxon>
        <taxon>Rhodobacterales</taxon>
        <taxon>Paracoccaceae</taxon>
        <taxon>Plastorhodobacter</taxon>
    </lineage>
</organism>
<keyword evidence="2" id="KW-0456">Lyase</keyword>
<dbReference type="RefSeq" id="WP_377397224.1">
    <property type="nucleotide sequence ID" value="NZ_JBHTFQ010000001.1"/>
</dbReference>
<dbReference type="EMBL" id="JBHTFQ010000001">
    <property type="protein sequence ID" value="MFC7702582.1"/>
    <property type="molecule type" value="Genomic_DNA"/>
</dbReference>
<reference evidence="3" key="1">
    <citation type="journal article" date="2019" name="Int. J. Syst. Evol. Microbiol.">
        <title>The Global Catalogue of Microorganisms (GCM) 10K type strain sequencing project: providing services to taxonomists for standard genome sequencing and annotation.</title>
        <authorList>
            <consortium name="The Broad Institute Genomics Platform"/>
            <consortium name="The Broad Institute Genome Sequencing Center for Infectious Disease"/>
            <person name="Wu L."/>
            <person name="Ma J."/>
        </authorList>
    </citation>
    <scope>NUCLEOTIDE SEQUENCE [LARGE SCALE GENOMIC DNA]</scope>
    <source>
        <strain evidence="3">CGMCC 1.12750</strain>
    </source>
</reference>
<sequence>MTLPALLLTRPAPQSQRFAAELARRCSVPFRTVIAPVLRIDQFAPEPLPADVAGLVMTSQHAVDRVTPGLPVWCVGERTAERARAAGHDVRGVAPDAARLVPLLVSAQPATPLLHLRGVHVREHLADLLGARGLPTRERVVYDQVPVALNDAARALLQQSVPLVVPLFSPRSARLLADQIAAVRGGLKAQLLPVAISAAAAATWAELAPETPVVAARPDGEAMAAACESALVAGSAA</sequence>
<dbReference type="InterPro" id="IPR036108">
    <property type="entry name" value="4pyrrol_syn_uPrphyn_synt_sf"/>
</dbReference>
<accession>A0ABW2UD16</accession>
<evidence type="ECO:0000313" key="3">
    <source>
        <dbReference type="Proteomes" id="UP001596516"/>
    </source>
</evidence>
<evidence type="ECO:0000259" key="1">
    <source>
        <dbReference type="Pfam" id="PF02602"/>
    </source>
</evidence>
<protein>
    <submittedName>
        <fullName evidence="2">Uroporphyrinogen-III synthase</fullName>
        <ecNumber evidence="2">4.2.1.75</ecNumber>
    </submittedName>
</protein>
<dbReference type="Pfam" id="PF02602">
    <property type="entry name" value="HEM4"/>
    <property type="match status" value="1"/>
</dbReference>
<dbReference type="GO" id="GO:0004852">
    <property type="term" value="F:uroporphyrinogen-III synthase activity"/>
    <property type="evidence" value="ECO:0007669"/>
    <property type="project" value="UniProtKB-EC"/>
</dbReference>
<gene>
    <name evidence="2" type="ORF">ACFQXB_00050</name>
</gene>
<dbReference type="CDD" id="cd06578">
    <property type="entry name" value="HemD"/>
    <property type="match status" value="1"/>
</dbReference>
<name>A0ABW2UD16_9RHOB</name>
<evidence type="ECO:0000313" key="2">
    <source>
        <dbReference type="EMBL" id="MFC7702582.1"/>
    </source>
</evidence>
<dbReference type="SUPFAM" id="SSF69618">
    <property type="entry name" value="HemD-like"/>
    <property type="match status" value="1"/>
</dbReference>
<keyword evidence="3" id="KW-1185">Reference proteome</keyword>
<dbReference type="Proteomes" id="UP001596516">
    <property type="component" value="Unassembled WGS sequence"/>
</dbReference>
<dbReference type="InterPro" id="IPR003754">
    <property type="entry name" value="4pyrrol_synth_uPrphyn_synth"/>
</dbReference>
<dbReference type="Gene3D" id="3.40.50.10090">
    <property type="match status" value="2"/>
</dbReference>
<proteinExistence type="predicted"/>